<keyword evidence="4" id="KW-1185">Reference proteome</keyword>
<dbReference type="Pfam" id="PF13499">
    <property type="entry name" value="EF-hand_7"/>
    <property type="match status" value="1"/>
</dbReference>
<dbReference type="InterPro" id="IPR011992">
    <property type="entry name" value="EF-hand-dom_pair"/>
</dbReference>
<evidence type="ECO:0000313" key="3">
    <source>
        <dbReference type="EMBL" id="KAG2485066.1"/>
    </source>
</evidence>
<dbReference type="OrthoDB" id="26525at2759"/>
<reference evidence="3" key="1">
    <citation type="journal article" date="2020" name="bioRxiv">
        <title>Comparative genomics of Chlamydomonas.</title>
        <authorList>
            <person name="Craig R.J."/>
            <person name="Hasan A.R."/>
            <person name="Ness R.W."/>
            <person name="Keightley P.D."/>
        </authorList>
    </citation>
    <scope>NUCLEOTIDE SEQUENCE</scope>
    <source>
        <strain evidence="3">CCAP 11/70</strain>
    </source>
</reference>
<dbReference type="Gene3D" id="1.10.238.10">
    <property type="entry name" value="EF-hand"/>
    <property type="match status" value="1"/>
</dbReference>
<name>A0A836BQ58_9CHLO</name>
<proteinExistence type="predicted"/>
<evidence type="ECO:0000259" key="2">
    <source>
        <dbReference type="PROSITE" id="PS50222"/>
    </source>
</evidence>
<sequence length="244" mass="27309">MQRAGQLVFSALGRGQLSEAQQLAWALRSAAHGYATSAGVPAWAKDLPPQWQAAAKPGSSYRRKMQVHFSRIDFDGNGTVAWDDLEQIVDSYKKIRKLTPSSPELKSLEEGHRFVFANFWSPNKDLTGHSTLEDMVRNMILANNAGLWKNIDEFVERTPVRVAFSFIDGDGDGIITVKEFGEFWQAHKLKPEECSKVFEELDLDKDGTIGRADYHAAFFNWFTTPHADKGHGPGKNLWGIVPST</sequence>
<evidence type="ECO:0000313" key="4">
    <source>
        <dbReference type="Proteomes" id="UP000612055"/>
    </source>
</evidence>
<dbReference type="SUPFAM" id="SSF47473">
    <property type="entry name" value="EF-hand"/>
    <property type="match status" value="1"/>
</dbReference>
<dbReference type="GO" id="GO:0005509">
    <property type="term" value="F:calcium ion binding"/>
    <property type="evidence" value="ECO:0007669"/>
    <property type="project" value="InterPro"/>
</dbReference>
<keyword evidence="1" id="KW-0106">Calcium</keyword>
<dbReference type="Proteomes" id="UP000612055">
    <property type="component" value="Unassembled WGS sequence"/>
</dbReference>
<accession>A0A836BQ58</accession>
<dbReference type="SMART" id="SM00054">
    <property type="entry name" value="EFh"/>
    <property type="match status" value="3"/>
</dbReference>
<dbReference type="PROSITE" id="PS00018">
    <property type="entry name" value="EF_HAND_1"/>
    <property type="match status" value="3"/>
</dbReference>
<feature type="domain" description="EF-hand" evidence="2">
    <location>
        <begin position="155"/>
        <end position="190"/>
    </location>
</feature>
<protein>
    <recommendedName>
        <fullName evidence="2">EF-hand domain-containing protein</fullName>
    </recommendedName>
</protein>
<comment type="caution">
    <text evidence="3">The sequence shown here is derived from an EMBL/GenBank/DDBJ whole genome shotgun (WGS) entry which is preliminary data.</text>
</comment>
<evidence type="ECO:0000256" key="1">
    <source>
        <dbReference type="ARBA" id="ARBA00022837"/>
    </source>
</evidence>
<dbReference type="EMBL" id="JAEHOE010000136">
    <property type="protein sequence ID" value="KAG2485066.1"/>
    <property type="molecule type" value="Genomic_DNA"/>
</dbReference>
<dbReference type="CDD" id="cd00051">
    <property type="entry name" value="EFh"/>
    <property type="match status" value="1"/>
</dbReference>
<organism evidence="3 4">
    <name type="scientific">Edaphochlamys debaryana</name>
    <dbReference type="NCBI Taxonomy" id="47281"/>
    <lineage>
        <taxon>Eukaryota</taxon>
        <taxon>Viridiplantae</taxon>
        <taxon>Chlorophyta</taxon>
        <taxon>core chlorophytes</taxon>
        <taxon>Chlorophyceae</taxon>
        <taxon>CS clade</taxon>
        <taxon>Chlamydomonadales</taxon>
        <taxon>Chlamydomonadales incertae sedis</taxon>
        <taxon>Edaphochlamys</taxon>
    </lineage>
</organism>
<dbReference type="InterPro" id="IPR018247">
    <property type="entry name" value="EF_Hand_1_Ca_BS"/>
</dbReference>
<dbReference type="InterPro" id="IPR002048">
    <property type="entry name" value="EF_hand_dom"/>
</dbReference>
<dbReference type="AlphaFoldDB" id="A0A836BQ58"/>
<dbReference type="PROSITE" id="PS50222">
    <property type="entry name" value="EF_HAND_2"/>
    <property type="match status" value="2"/>
</dbReference>
<gene>
    <name evidence="3" type="ORF">HYH03_016163</name>
</gene>
<feature type="domain" description="EF-hand" evidence="2">
    <location>
        <begin position="192"/>
        <end position="224"/>
    </location>
</feature>